<keyword evidence="2" id="KW-0805">Transcription regulation</keyword>
<sequence length="129" mass="14951">MQALYICWLRGFKLYIGEASKRSGASPKAIRLYESLGLLSNIKRNGSYRIYDESDVEFVRLIKEAQMLGLSLSDLKELVVGRNELNWNAVIEILHKKEDEAEKEIACLTIQMKKIEKYRLNIQKCLDCH</sequence>
<evidence type="ECO:0000259" key="6">
    <source>
        <dbReference type="PROSITE" id="PS50937"/>
    </source>
</evidence>
<dbReference type="PANTHER" id="PTHR30204">
    <property type="entry name" value="REDOX-CYCLING DRUG-SENSING TRANSCRIPTIONAL ACTIVATOR SOXR"/>
    <property type="match status" value="1"/>
</dbReference>
<dbReference type="SMART" id="SM00422">
    <property type="entry name" value="HTH_MERR"/>
    <property type="match status" value="1"/>
</dbReference>
<evidence type="ECO:0000256" key="4">
    <source>
        <dbReference type="ARBA" id="ARBA00023163"/>
    </source>
</evidence>
<dbReference type="KEGG" id="ppr:PBPRA1976"/>
<keyword evidence="1" id="KW-0678">Repressor</keyword>
<dbReference type="Gene3D" id="1.10.1660.10">
    <property type="match status" value="1"/>
</dbReference>
<dbReference type="PANTHER" id="PTHR30204:SF69">
    <property type="entry name" value="MERR-FAMILY TRANSCRIPTIONAL REGULATOR"/>
    <property type="match status" value="1"/>
</dbReference>
<evidence type="ECO:0000256" key="2">
    <source>
        <dbReference type="ARBA" id="ARBA00023015"/>
    </source>
</evidence>
<evidence type="ECO:0000313" key="7">
    <source>
        <dbReference type="EMBL" id="CAG20379.1"/>
    </source>
</evidence>
<dbReference type="InterPro" id="IPR047057">
    <property type="entry name" value="MerR_fam"/>
</dbReference>
<dbReference type="PRINTS" id="PR00040">
    <property type="entry name" value="HTHMERR"/>
</dbReference>
<dbReference type="PROSITE" id="PS50937">
    <property type="entry name" value="HTH_MERR_2"/>
    <property type="match status" value="1"/>
</dbReference>
<dbReference type="EMBL" id="CR378669">
    <property type="protein sequence ID" value="CAG20379.1"/>
    <property type="molecule type" value="Genomic_DNA"/>
</dbReference>
<dbReference type="GO" id="GO:0003677">
    <property type="term" value="F:DNA binding"/>
    <property type="evidence" value="ECO:0007669"/>
    <property type="project" value="UniProtKB-KW"/>
</dbReference>
<evidence type="ECO:0000256" key="1">
    <source>
        <dbReference type="ARBA" id="ARBA00022491"/>
    </source>
</evidence>
<reference evidence="8" key="1">
    <citation type="journal article" date="2005" name="Science">
        <title>Life at depth: Photobacterium profundum genome sequence and expression analysis.</title>
        <authorList>
            <person name="Vezzi A."/>
            <person name="Campanaro S."/>
            <person name="D'Angelo M."/>
            <person name="Simonato F."/>
            <person name="Vitulo N."/>
            <person name="Lauro F.M."/>
            <person name="Cestaro A."/>
            <person name="Malacrida G."/>
            <person name="Simionati B."/>
            <person name="Cannata N."/>
            <person name="Romualdi C."/>
            <person name="Bartlett D.H."/>
            <person name="Valle G."/>
        </authorList>
    </citation>
    <scope>NUCLEOTIDE SEQUENCE [LARGE SCALE GENOMIC DNA]</scope>
    <source>
        <strain evidence="8">ATCC BAA-1253 / SS9</strain>
    </source>
</reference>
<evidence type="ECO:0000256" key="5">
    <source>
        <dbReference type="SAM" id="Coils"/>
    </source>
</evidence>
<organism evidence="7 8">
    <name type="scientific">Photobacterium profundum (strain SS9)</name>
    <dbReference type="NCBI Taxonomy" id="298386"/>
    <lineage>
        <taxon>Bacteria</taxon>
        <taxon>Pseudomonadati</taxon>
        <taxon>Pseudomonadota</taxon>
        <taxon>Gammaproteobacteria</taxon>
        <taxon>Vibrionales</taxon>
        <taxon>Vibrionaceae</taxon>
        <taxon>Photobacterium</taxon>
    </lineage>
</organism>
<dbReference type="eggNOG" id="COG0789">
    <property type="taxonomic scope" value="Bacteria"/>
</dbReference>
<dbReference type="Pfam" id="PF13411">
    <property type="entry name" value="MerR_1"/>
    <property type="match status" value="1"/>
</dbReference>
<name>Q6LQP7_PHOPR</name>
<dbReference type="SUPFAM" id="SSF46955">
    <property type="entry name" value="Putative DNA-binding domain"/>
    <property type="match status" value="1"/>
</dbReference>
<dbReference type="GO" id="GO:0003700">
    <property type="term" value="F:DNA-binding transcription factor activity"/>
    <property type="evidence" value="ECO:0007669"/>
    <property type="project" value="InterPro"/>
</dbReference>
<dbReference type="InterPro" id="IPR009061">
    <property type="entry name" value="DNA-bd_dom_put_sf"/>
</dbReference>
<accession>Q6LQP7</accession>
<feature type="coiled-coil region" evidence="5">
    <location>
        <begin position="91"/>
        <end position="118"/>
    </location>
</feature>
<evidence type="ECO:0000313" key="8">
    <source>
        <dbReference type="Proteomes" id="UP000000593"/>
    </source>
</evidence>
<keyword evidence="4" id="KW-0804">Transcription</keyword>
<feature type="domain" description="HTH merR-type" evidence="6">
    <location>
        <begin position="13"/>
        <end position="81"/>
    </location>
</feature>
<dbReference type="STRING" id="298386.PBPRA1976"/>
<keyword evidence="5" id="KW-0175">Coiled coil</keyword>
<protein>
    <submittedName>
        <fullName evidence="7">Hypothetical transcriptional regulator</fullName>
    </submittedName>
</protein>
<evidence type="ECO:0000256" key="3">
    <source>
        <dbReference type="ARBA" id="ARBA00023125"/>
    </source>
</evidence>
<proteinExistence type="predicted"/>
<keyword evidence="8" id="KW-1185">Reference proteome</keyword>
<dbReference type="InterPro" id="IPR000551">
    <property type="entry name" value="MerR-type_HTH_dom"/>
</dbReference>
<gene>
    <name evidence="7" type="primary">MERR-2</name>
    <name evidence="7" type="ordered locus">PBPRA1976</name>
</gene>
<keyword evidence="3" id="KW-0238">DNA-binding</keyword>
<dbReference type="HOGENOM" id="CLU_060077_2_3_6"/>
<dbReference type="AlphaFoldDB" id="Q6LQP7"/>
<dbReference type="Proteomes" id="UP000000593">
    <property type="component" value="Chromosome 1"/>
</dbReference>